<sequence>MKAKGLLVTEALLPIQLELFEYTIKQYPLVTEEKRKAAIQLIGHLNNILFNSVLENHIVTMEDEALMLAFITVPAKSIENKLREEHIIIDEILLSGLMACRQRYVDLLSEHLLHLENTKKIASHFTLEEQCSLIARLDGIKLVQEKSKAVSDLEKTVAGLPTPHLIFAPQLKKGLMEATLDLNLALTAVFSEEFLLEENLNNLSMTP</sequence>
<organism evidence="1 2">
    <name type="scientific">Legionella lytica</name>
    <dbReference type="NCBI Taxonomy" id="96232"/>
    <lineage>
        <taxon>Bacteria</taxon>
        <taxon>Pseudomonadati</taxon>
        <taxon>Pseudomonadota</taxon>
        <taxon>Gammaproteobacteria</taxon>
        <taxon>Legionellales</taxon>
        <taxon>Legionellaceae</taxon>
        <taxon>Legionella</taxon>
    </lineage>
</organism>
<gene>
    <name evidence="1" type="ORF">ACD661_14145</name>
</gene>
<dbReference type="EMBL" id="JBGORX010000008">
    <property type="protein sequence ID" value="MFJ1269701.1"/>
    <property type="molecule type" value="Genomic_DNA"/>
</dbReference>
<evidence type="ECO:0000313" key="1">
    <source>
        <dbReference type="EMBL" id="MFJ1269701.1"/>
    </source>
</evidence>
<proteinExistence type="predicted"/>
<keyword evidence="2" id="KW-1185">Reference proteome</keyword>
<evidence type="ECO:0000313" key="2">
    <source>
        <dbReference type="Proteomes" id="UP001615550"/>
    </source>
</evidence>
<comment type="caution">
    <text evidence="1">The sequence shown here is derived from an EMBL/GenBank/DDBJ whole genome shotgun (WGS) entry which is preliminary data.</text>
</comment>
<reference evidence="1 2" key="1">
    <citation type="submission" date="2024-08" db="EMBL/GenBank/DDBJ databases">
        <title>Draft Genome Sequence of Legionella lytica strain DSB2004, Isolated From a Fire Sprinkler System.</title>
        <authorList>
            <person name="Everhart A.D."/>
            <person name="Kidane D.T."/>
            <person name="Farone A.L."/>
            <person name="Farone M.B."/>
        </authorList>
    </citation>
    <scope>NUCLEOTIDE SEQUENCE [LARGE SCALE GENOMIC DNA]</scope>
    <source>
        <strain evidence="1 2">DSB2004</strain>
    </source>
</reference>
<dbReference type="RefSeq" id="WP_400188514.1">
    <property type="nucleotide sequence ID" value="NZ_JBGORX010000008.1"/>
</dbReference>
<name>A0ABW8DCK8_9GAMM</name>
<accession>A0ABW8DCK8</accession>
<protein>
    <submittedName>
        <fullName evidence="1">Uncharacterized protein</fullName>
    </submittedName>
</protein>
<dbReference type="Proteomes" id="UP001615550">
    <property type="component" value="Unassembled WGS sequence"/>
</dbReference>